<dbReference type="Gene3D" id="1.10.1530.10">
    <property type="match status" value="1"/>
</dbReference>
<keyword evidence="3" id="KW-0614">Plasmid</keyword>
<evidence type="ECO:0000313" key="4">
    <source>
        <dbReference type="Proteomes" id="UP001230978"/>
    </source>
</evidence>
<reference evidence="3 4" key="1">
    <citation type="submission" date="2023-04" db="EMBL/GenBank/DDBJ databases">
        <title>YMD61, complete Genome.</title>
        <authorList>
            <person name="Zhang J."/>
        </authorList>
    </citation>
    <scope>NUCLEOTIDE SEQUENCE [LARGE SCALE GENOMIC DNA]</scope>
    <source>
        <strain evidence="3 4">YMD61</strain>
        <plasmid evidence="3 4">unnamed2</plasmid>
    </source>
</reference>
<dbReference type="SUPFAM" id="SSF89733">
    <property type="entry name" value="L-sulfolactate dehydrogenase-like"/>
    <property type="match status" value="1"/>
</dbReference>
<dbReference type="PANTHER" id="PTHR11091">
    <property type="entry name" value="OXIDOREDUCTASE-RELATED"/>
    <property type="match status" value="1"/>
</dbReference>
<name>A0ABY8QBZ7_9RHOB</name>
<dbReference type="PANTHER" id="PTHR11091:SF0">
    <property type="entry name" value="MALATE DEHYDROGENASE"/>
    <property type="match status" value="1"/>
</dbReference>
<gene>
    <name evidence="3" type="ORF">QF092_19375</name>
</gene>
<comment type="similarity">
    <text evidence="1">Belongs to the LDH2/MDH2 oxidoreductase family.</text>
</comment>
<sequence>MEHRLSLVSVEALAGECLMACGASLQQASAVARSIRDAEAEGMRGIGLGYLPWYCGHLRVGKIAGEAVPEVRQTAPGVVHVDAGDGFAHPAYEAGEAALLGAARSQGIAMLGISGAYACGVLGYFTARLARQGLVAMMFANASSTMAPWGGRKPFFGTNPWSMAAPREGAPLILDSSSSATAYVNLARAAETGEAIPAHWALDADGRPTTDARAALAGTIAPAGGHKGSALALMVEVLAAGLTGAHFSHEASSLGDDLGGPPRLGQTLIAVHPGQSGFAARIEGLLSAMASQPGVRIPGDRRHAARQRAEVEGVVVDDDLMARLQALAERS</sequence>
<evidence type="ECO:0000313" key="3">
    <source>
        <dbReference type="EMBL" id="WGV18389.1"/>
    </source>
</evidence>
<keyword evidence="2" id="KW-0560">Oxidoreductase</keyword>
<geneLocation type="plasmid" evidence="3 4">
    <name>unnamed2</name>
</geneLocation>
<dbReference type="Proteomes" id="UP001230978">
    <property type="component" value="Plasmid unnamed2"/>
</dbReference>
<dbReference type="InterPro" id="IPR043143">
    <property type="entry name" value="Mal/L-sulf/L-lact_DH-like_NADP"/>
</dbReference>
<dbReference type="RefSeq" id="WP_281470571.1">
    <property type="nucleotide sequence ID" value="NZ_CP124537.1"/>
</dbReference>
<dbReference type="Pfam" id="PF02615">
    <property type="entry name" value="Ldh_2"/>
    <property type="match status" value="1"/>
</dbReference>
<dbReference type="InterPro" id="IPR003767">
    <property type="entry name" value="Malate/L-lactate_DH-like"/>
</dbReference>
<accession>A0ABY8QBZ7</accession>
<keyword evidence="4" id="KW-1185">Reference proteome</keyword>
<dbReference type="InterPro" id="IPR036111">
    <property type="entry name" value="Mal/L-sulfo/L-lacto_DH-like_sf"/>
</dbReference>
<organism evidence="3 4">
    <name type="scientific">Fuscovulum ytuae</name>
    <dbReference type="NCBI Taxonomy" id="3042299"/>
    <lineage>
        <taxon>Bacteria</taxon>
        <taxon>Pseudomonadati</taxon>
        <taxon>Pseudomonadota</taxon>
        <taxon>Alphaproteobacteria</taxon>
        <taxon>Rhodobacterales</taxon>
        <taxon>Paracoccaceae</taxon>
        <taxon>Fuscovulum</taxon>
    </lineage>
</organism>
<protein>
    <submittedName>
        <fullName evidence="3">Ldh family oxidoreductase</fullName>
    </submittedName>
</protein>
<evidence type="ECO:0000256" key="2">
    <source>
        <dbReference type="ARBA" id="ARBA00023002"/>
    </source>
</evidence>
<proteinExistence type="inferred from homology"/>
<dbReference type="EMBL" id="CP124537">
    <property type="protein sequence ID" value="WGV18389.1"/>
    <property type="molecule type" value="Genomic_DNA"/>
</dbReference>
<evidence type="ECO:0000256" key="1">
    <source>
        <dbReference type="ARBA" id="ARBA00006056"/>
    </source>
</evidence>
<dbReference type="InterPro" id="IPR043144">
    <property type="entry name" value="Mal/L-sulf/L-lact_DH-like_ah"/>
</dbReference>
<dbReference type="Gene3D" id="3.30.1370.60">
    <property type="entry name" value="Hypothetical oxidoreductase yiak, domain 2"/>
    <property type="match status" value="1"/>
</dbReference>